<organism evidence="1 2">
    <name type="scientific">Colletotrichum gloeosporioides (strain Cg-14)</name>
    <name type="common">Anthracnose fungus</name>
    <name type="synonym">Glomerella cingulata</name>
    <dbReference type="NCBI Taxonomy" id="1237896"/>
    <lineage>
        <taxon>Eukaryota</taxon>
        <taxon>Fungi</taxon>
        <taxon>Dikarya</taxon>
        <taxon>Ascomycota</taxon>
        <taxon>Pezizomycotina</taxon>
        <taxon>Sordariomycetes</taxon>
        <taxon>Hypocreomycetidae</taxon>
        <taxon>Glomerellales</taxon>
        <taxon>Glomerellaceae</taxon>
        <taxon>Colletotrichum</taxon>
        <taxon>Colletotrichum gloeosporioides species complex</taxon>
    </lineage>
</organism>
<dbReference type="Proteomes" id="UP000015530">
    <property type="component" value="Unassembled WGS sequence"/>
</dbReference>
<gene>
    <name evidence="1" type="ORF">CGLO_07243</name>
</gene>
<protein>
    <submittedName>
        <fullName evidence="1">Uncharacterized protein</fullName>
    </submittedName>
</protein>
<evidence type="ECO:0000313" key="2">
    <source>
        <dbReference type="Proteomes" id="UP000015530"/>
    </source>
</evidence>
<reference evidence="1" key="1">
    <citation type="submission" date="2012-10" db="EMBL/GenBank/DDBJ databases">
        <title>Global analysis of the Colletotrichum gloeosporioides genome and transcriptome reveals a conserved role for pacC pH regulation in fungi.</title>
        <authorList>
            <person name="Alkan N."/>
            <person name="Thon M."/>
            <person name="Prusky D."/>
        </authorList>
    </citation>
    <scope>NUCLEOTIDE SEQUENCE</scope>
    <source>
        <strain evidence="1">Cg-14</strain>
    </source>
</reference>
<proteinExistence type="predicted"/>
<sequence length="96" mass="9949">MAARLQTRAVDGREIEGKLADGVTSSVEGALRTLLEVALVDEGLGMLDIAGAGQNPELLAVTARPEHACTIQQSGKKTKTCSLPSDSFAAVNVRGD</sequence>
<accession>T0KCE8</accession>
<name>T0KCE8_COLGC</name>
<dbReference type="AlphaFoldDB" id="T0KCE8"/>
<evidence type="ECO:0000313" key="1">
    <source>
        <dbReference type="EMBL" id="EQB53072.1"/>
    </source>
</evidence>
<dbReference type="EMBL" id="AMYD01001459">
    <property type="protein sequence ID" value="EQB53072.1"/>
    <property type="molecule type" value="Genomic_DNA"/>
</dbReference>
<comment type="caution">
    <text evidence="1">The sequence shown here is derived from an EMBL/GenBank/DDBJ whole genome shotgun (WGS) entry which is preliminary data.</text>
</comment>
<dbReference type="HOGENOM" id="CLU_2359582_0_0_1"/>